<dbReference type="PANTHER" id="PTHR37017">
    <property type="entry name" value="AB HYDROLASE-1 DOMAIN-CONTAINING PROTEIN-RELATED"/>
    <property type="match status" value="1"/>
</dbReference>
<dbReference type="Proteomes" id="UP000244855">
    <property type="component" value="Unassembled WGS sequence"/>
</dbReference>
<dbReference type="Gene3D" id="3.40.50.1820">
    <property type="entry name" value="alpha/beta hydrolase"/>
    <property type="match status" value="1"/>
</dbReference>
<name>A0A2V1DWJ8_9PLEO</name>
<dbReference type="Pfam" id="PF12697">
    <property type="entry name" value="Abhydrolase_6"/>
    <property type="match status" value="1"/>
</dbReference>
<dbReference type="InterPro" id="IPR029058">
    <property type="entry name" value="AB_hydrolase_fold"/>
</dbReference>
<dbReference type="STRING" id="97972.A0A2V1DWJ8"/>
<protein>
    <submittedName>
        <fullName evidence="2">Alpha/beta-hydrolase</fullName>
    </submittedName>
</protein>
<evidence type="ECO:0000313" key="3">
    <source>
        <dbReference type="Proteomes" id="UP000244855"/>
    </source>
</evidence>
<dbReference type="OrthoDB" id="1263307at2759"/>
<dbReference type="InterPro" id="IPR052897">
    <property type="entry name" value="Sec-Metab_Biosynth_Hydrolase"/>
</dbReference>
<proteinExistence type="predicted"/>
<reference evidence="2 3" key="1">
    <citation type="journal article" date="2018" name="Sci. Rep.">
        <title>Comparative genomics provides insights into the lifestyle and reveals functional heterogeneity of dark septate endophytic fungi.</title>
        <authorList>
            <person name="Knapp D.G."/>
            <person name="Nemeth J.B."/>
            <person name="Barry K."/>
            <person name="Hainaut M."/>
            <person name="Henrissat B."/>
            <person name="Johnson J."/>
            <person name="Kuo A."/>
            <person name="Lim J.H.P."/>
            <person name="Lipzen A."/>
            <person name="Nolan M."/>
            <person name="Ohm R.A."/>
            <person name="Tamas L."/>
            <person name="Grigoriev I.V."/>
            <person name="Spatafora J.W."/>
            <person name="Nagy L.G."/>
            <person name="Kovacs G.M."/>
        </authorList>
    </citation>
    <scope>NUCLEOTIDE SEQUENCE [LARGE SCALE GENOMIC DNA]</scope>
    <source>
        <strain evidence="2 3">DSE2036</strain>
    </source>
</reference>
<dbReference type="GO" id="GO:0016787">
    <property type="term" value="F:hydrolase activity"/>
    <property type="evidence" value="ECO:0007669"/>
    <property type="project" value="UniProtKB-KW"/>
</dbReference>
<accession>A0A2V1DWJ8</accession>
<keyword evidence="3" id="KW-1185">Reference proteome</keyword>
<keyword evidence="2" id="KW-0378">Hydrolase</keyword>
<dbReference type="SUPFAM" id="SSF53474">
    <property type="entry name" value="alpha/beta-Hydrolases"/>
    <property type="match status" value="1"/>
</dbReference>
<dbReference type="AlphaFoldDB" id="A0A2V1DWJ8"/>
<gene>
    <name evidence="2" type="ORF">DM02DRAFT_717775</name>
</gene>
<dbReference type="PANTHER" id="PTHR37017:SF13">
    <property type="entry name" value="AB HYDROLASE-1 DOMAIN-CONTAINING PROTEIN"/>
    <property type="match status" value="1"/>
</dbReference>
<evidence type="ECO:0000313" key="2">
    <source>
        <dbReference type="EMBL" id="PVI01684.1"/>
    </source>
</evidence>
<feature type="domain" description="AB hydrolase-1" evidence="1">
    <location>
        <begin position="7"/>
        <end position="266"/>
    </location>
</feature>
<sequence length="277" mass="30412">MSSNLAVVICHGFFHNAAIYQPLVDALKSHGIDAYCPQLPMSDLSKLNVGDVISPNFDLDPPSGGYPQGEEDAQAVLAVLKLLIENQNRRVLLVAHSAGGFAATQSAIPELQEKHRQSRGLTGGIVGVFYYGAFIVPLGESLHTTFQPKDGRIVTPPWLQFHKNGRAGIGTVFEPEKYLFNGLDEKQMQKWKPLLTGSPMCMTTLTNNAYETLPCAYLYLEEDRMLPKAVQEKLVAAQSEKTGAFKVYNCASGHSPHLSHTQELVDKVLDFANRLVS</sequence>
<evidence type="ECO:0000259" key="1">
    <source>
        <dbReference type="Pfam" id="PF12697"/>
    </source>
</evidence>
<dbReference type="InterPro" id="IPR000073">
    <property type="entry name" value="AB_hydrolase_1"/>
</dbReference>
<dbReference type="EMBL" id="KZ805354">
    <property type="protein sequence ID" value="PVI01684.1"/>
    <property type="molecule type" value="Genomic_DNA"/>
</dbReference>
<organism evidence="2 3">
    <name type="scientific">Periconia macrospinosa</name>
    <dbReference type="NCBI Taxonomy" id="97972"/>
    <lineage>
        <taxon>Eukaryota</taxon>
        <taxon>Fungi</taxon>
        <taxon>Dikarya</taxon>
        <taxon>Ascomycota</taxon>
        <taxon>Pezizomycotina</taxon>
        <taxon>Dothideomycetes</taxon>
        <taxon>Pleosporomycetidae</taxon>
        <taxon>Pleosporales</taxon>
        <taxon>Massarineae</taxon>
        <taxon>Periconiaceae</taxon>
        <taxon>Periconia</taxon>
    </lineage>
</organism>